<dbReference type="Gene3D" id="1.20.5.4130">
    <property type="match status" value="1"/>
</dbReference>
<feature type="domain" description="Disease resistance N-terminal" evidence="7">
    <location>
        <begin position="1"/>
        <end position="50"/>
    </location>
</feature>
<name>A0A9R1AYL0_TRITD</name>
<keyword evidence="2" id="KW-0433">Leucine-rich repeat</keyword>
<reference evidence="8 9" key="1">
    <citation type="submission" date="2017-09" db="EMBL/GenBank/DDBJ databases">
        <authorList>
            <consortium name="International Durum Wheat Genome Sequencing Consortium (IDWGSC)"/>
            <person name="Milanesi L."/>
        </authorList>
    </citation>
    <scope>NUCLEOTIDE SEQUENCE [LARGE SCALE GENOMIC DNA]</scope>
    <source>
        <strain evidence="9">cv. Svevo</strain>
    </source>
</reference>
<dbReference type="InterPro" id="IPR041118">
    <property type="entry name" value="Rx_N"/>
</dbReference>
<sequence length="118" mass="13196">MKMTLESVDVVLHDAERESIKHKSMLLWLKQLKDAANDISHMLEDFEDETDLNLIEKTQHHLDAVDLNPPNASSIVRSDREHPPPPDLSTRAVEDWSTGRCGHASPLDEDVGDGAGDF</sequence>
<dbReference type="Proteomes" id="UP000324705">
    <property type="component" value="Chromosome 6A"/>
</dbReference>
<evidence type="ECO:0000256" key="6">
    <source>
        <dbReference type="SAM" id="MobiDB-lite"/>
    </source>
</evidence>
<dbReference type="GO" id="GO:0000166">
    <property type="term" value="F:nucleotide binding"/>
    <property type="evidence" value="ECO:0007669"/>
    <property type="project" value="UniProtKB-KW"/>
</dbReference>
<accession>A0A9R1AYL0</accession>
<evidence type="ECO:0000313" key="8">
    <source>
        <dbReference type="EMBL" id="VAI44965.1"/>
    </source>
</evidence>
<dbReference type="GO" id="GO:0006952">
    <property type="term" value="P:defense response"/>
    <property type="evidence" value="ECO:0007669"/>
    <property type="project" value="UniProtKB-KW"/>
</dbReference>
<protein>
    <recommendedName>
        <fullName evidence="7">Disease resistance N-terminal domain-containing protein</fullName>
    </recommendedName>
</protein>
<proteinExistence type="inferred from homology"/>
<evidence type="ECO:0000313" key="9">
    <source>
        <dbReference type="Proteomes" id="UP000324705"/>
    </source>
</evidence>
<keyword evidence="4" id="KW-0547">Nucleotide-binding</keyword>
<keyword evidence="3" id="KW-0677">Repeat</keyword>
<dbReference type="EMBL" id="LT934121">
    <property type="protein sequence ID" value="VAI44965.1"/>
    <property type="molecule type" value="Genomic_DNA"/>
</dbReference>
<evidence type="ECO:0000256" key="4">
    <source>
        <dbReference type="ARBA" id="ARBA00022741"/>
    </source>
</evidence>
<gene>
    <name evidence="8" type="ORF">TRITD_6Av1G067190</name>
</gene>
<keyword evidence="5" id="KW-0611">Plant defense</keyword>
<keyword evidence="9" id="KW-1185">Reference proteome</keyword>
<organism evidence="8 9">
    <name type="scientific">Triticum turgidum subsp. durum</name>
    <name type="common">Durum wheat</name>
    <name type="synonym">Triticum durum</name>
    <dbReference type="NCBI Taxonomy" id="4567"/>
    <lineage>
        <taxon>Eukaryota</taxon>
        <taxon>Viridiplantae</taxon>
        <taxon>Streptophyta</taxon>
        <taxon>Embryophyta</taxon>
        <taxon>Tracheophyta</taxon>
        <taxon>Spermatophyta</taxon>
        <taxon>Magnoliopsida</taxon>
        <taxon>Liliopsida</taxon>
        <taxon>Poales</taxon>
        <taxon>Poaceae</taxon>
        <taxon>BOP clade</taxon>
        <taxon>Pooideae</taxon>
        <taxon>Triticodae</taxon>
        <taxon>Triticeae</taxon>
        <taxon>Triticinae</taxon>
        <taxon>Triticum</taxon>
    </lineage>
</organism>
<evidence type="ECO:0000256" key="3">
    <source>
        <dbReference type="ARBA" id="ARBA00022737"/>
    </source>
</evidence>
<evidence type="ECO:0000256" key="2">
    <source>
        <dbReference type="ARBA" id="ARBA00022614"/>
    </source>
</evidence>
<dbReference type="AlphaFoldDB" id="A0A9R1AYL0"/>
<evidence type="ECO:0000259" key="7">
    <source>
        <dbReference type="Pfam" id="PF18052"/>
    </source>
</evidence>
<dbReference type="Gramene" id="TRITD6Av1G067190.1">
    <property type="protein sequence ID" value="TRITD6Av1G067190.1"/>
    <property type="gene ID" value="TRITD6Av1G067190"/>
</dbReference>
<evidence type="ECO:0000256" key="5">
    <source>
        <dbReference type="ARBA" id="ARBA00022821"/>
    </source>
</evidence>
<evidence type="ECO:0000256" key="1">
    <source>
        <dbReference type="ARBA" id="ARBA00008894"/>
    </source>
</evidence>
<comment type="similarity">
    <text evidence="1">Belongs to the disease resistance NB-LRR family.</text>
</comment>
<feature type="region of interest" description="Disordered" evidence="6">
    <location>
        <begin position="65"/>
        <end position="118"/>
    </location>
</feature>
<dbReference type="Pfam" id="PF18052">
    <property type="entry name" value="Rx_N"/>
    <property type="match status" value="1"/>
</dbReference>